<evidence type="ECO:0000256" key="6">
    <source>
        <dbReference type="ARBA" id="ARBA00004484"/>
    </source>
</evidence>
<dbReference type="FunFam" id="1.20.120.1080:FF:000002">
    <property type="entry name" value="Putative ATP-dependent RNA helicase DHX36"/>
    <property type="match status" value="1"/>
</dbReference>
<dbReference type="PANTHER" id="PTHR18934">
    <property type="entry name" value="ATP-DEPENDENT RNA HELICASE"/>
    <property type="match status" value="1"/>
</dbReference>
<evidence type="ECO:0000256" key="40">
    <source>
        <dbReference type="ARBA" id="ARBA00069921"/>
    </source>
</evidence>
<keyword evidence="37" id="KW-0539">Nucleus</keyword>
<keyword evidence="34" id="KW-0496">Mitochondrion</keyword>
<dbReference type="InterPro" id="IPR011545">
    <property type="entry name" value="DEAD/DEAH_box_helicase_dom"/>
</dbReference>
<dbReference type="SMART" id="SM00847">
    <property type="entry name" value="HA2"/>
    <property type="match status" value="1"/>
</dbReference>
<dbReference type="InterPro" id="IPR027417">
    <property type="entry name" value="P-loop_NTPase"/>
</dbReference>
<dbReference type="CTD" id="170506"/>
<evidence type="ECO:0000256" key="21">
    <source>
        <dbReference type="ARBA" id="ARBA00022782"/>
    </source>
</evidence>
<dbReference type="Proteomes" id="UP001318040">
    <property type="component" value="Chromosome 28"/>
</dbReference>
<evidence type="ECO:0000256" key="16">
    <source>
        <dbReference type="ARBA" id="ARBA00022553"/>
    </source>
</evidence>
<dbReference type="InterPro" id="IPR014001">
    <property type="entry name" value="Helicase_ATP-bd"/>
</dbReference>
<evidence type="ECO:0000256" key="34">
    <source>
        <dbReference type="ARBA" id="ARBA00023128"/>
    </source>
</evidence>
<evidence type="ECO:0000256" key="28">
    <source>
        <dbReference type="ARBA" id="ARBA00022884"/>
    </source>
</evidence>
<dbReference type="Gene3D" id="3.40.50.300">
    <property type="entry name" value="P-loop containing nucleotide triphosphate hydrolases"/>
    <property type="match status" value="2"/>
</dbReference>
<evidence type="ECO:0000256" key="36">
    <source>
        <dbReference type="ARBA" id="ARBA00023163"/>
    </source>
</evidence>
<keyword evidence="18" id="KW-0479">Metal-binding</keyword>
<dbReference type="EC" id="3.6.4.13" evidence="10"/>
<dbReference type="GO" id="GO:0000781">
    <property type="term" value="C:chromosome, telomeric region"/>
    <property type="evidence" value="ECO:0007669"/>
    <property type="project" value="UniProtKB-SubCell"/>
</dbReference>
<evidence type="ECO:0000256" key="7">
    <source>
        <dbReference type="ARBA" id="ARBA00004489"/>
    </source>
</evidence>
<dbReference type="SMART" id="SM00487">
    <property type="entry name" value="DEXDc"/>
    <property type="match status" value="1"/>
</dbReference>
<dbReference type="GO" id="GO:0005739">
    <property type="term" value="C:mitochondrion"/>
    <property type="evidence" value="ECO:0007669"/>
    <property type="project" value="UniProtKB-SubCell"/>
</dbReference>
<keyword evidence="12" id="KW-0158">Chromosome</keyword>
<keyword evidence="23 47" id="KW-0347">Helicase</keyword>
<gene>
    <name evidence="47 48 49" type="primary">DHX36</name>
</gene>
<dbReference type="CDD" id="cd18791">
    <property type="entry name" value="SF2_C_RHA"/>
    <property type="match status" value="1"/>
</dbReference>
<dbReference type="GO" id="GO:0016787">
    <property type="term" value="F:hydrolase activity"/>
    <property type="evidence" value="ECO:0007669"/>
    <property type="project" value="UniProtKB-KW"/>
</dbReference>
<comment type="cofactor">
    <cofactor evidence="1">
        <name>Mg(2+)</name>
        <dbReference type="ChEBI" id="CHEBI:18420"/>
    </cofactor>
</comment>
<keyword evidence="24" id="KW-0067">ATP-binding</keyword>
<feature type="region of interest" description="Disordered" evidence="43">
    <location>
        <begin position="993"/>
        <end position="1014"/>
    </location>
</feature>
<protein>
    <recommendedName>
        <fullName evidence="40">ATP-dependent DNA/RNA helicase DHX36</fullName>
        <ecNumber evidence="10">3.6.4.13</ecNumber>
    </recommendedName>
    <alternativeName>
        <fullName evidence="42">DEAD/H box polypeptide 36</fullName>
    </alternativeName>
    <alternativeName>
        <fullName evidence="41">MLE-like protein 1</fullName>
    </alternativeName>
</protein>
<dbReference type="FunFam" id="3.40.50.300:FF:000739">
    <property type="entry name" value="Putative ATP-dependent RNA helicase DHX36"/>
    <property type="match status" value="1"/>
</dbReference>
<keyword evidence="38" id="KW-0966">Cell projection</keyword>
<evidence type="ECO:0000256" key="30">
    <source>
        <dbReference type="ARBA" id="ARBA00022990"/>
    </source>
</evidence>
<evidence type="ECO:0000256" key="1">
    <source>
        <dbReference type="ARBA" id="ARBA00001946"/>
    </source>
</evidence>
<dbReference type="PROSITE" id="PS51194">
    <property type="entry name" value="HELICASE_CTER"/>
    <property type="match status" value="1"/>
</dbReference>
<evidence type="ECO:0000256" key="42">
    <source>
        <dbReference type="ARBA" id="ARBA00083335"/>
    </source>
</evidence>
<dbReference type="Gene3D" id="1.20.120.1080">
    <property type="match status" value="1"/>
</dbReference>
<dbReference type="Pfam" id="PF04408">
    <property type="entry name" value="WHD_HA2"/>
    <property type="match status" value="1"/>
</dbReference>
<dbReference type="SUPFAM" id="SSF52540">
    <property type="entry name" value="P-loop containing nucleoside triphosphate hydrolases"/>
    <property type="match status" value="1"/>
</dbReference>
<dbReference type="InterPro" id="IPR001650">
    <property type="entry name" value="Helicase_C-like"/>
</dbReference>
<evidence type="ECO:0000256" key="23">
    <source>
        <dbReference type="ARBA" id="ARBA00022806"/>
    </source>
</evidence>
<evidence type="ECO:0000256" key="19">
    <source>
        <dbReference type="ARBA" id="ARBA00022737"/>
    </source>
</evidence>
<dbReference type="RefSeq" id="XP_032817974.1">
    <property type="nucleotide sequence ID" value="XM_032962083.1"/>
</dbReference>
<evidence type="ECO:0000256" key="14">
    <source>
        <dbReference type="ARBA" id="ARBA00022490"/>
    </source>
</evidence>
<keyword evidence="11" id="KW-0813">Transport</keyword>
<evidence type="ECO:0000256" key="5">
    <source>
        <dbReference type="ARBA" id="ARBA00004324"/>
    </source>
</evidence>
<feature type="domain" description="Helicase ATP-binding" evidence="44">
    <location>
        <begin position="220"/>
        <end position="390"/>
    </location>
</feature>
<evidence type="ECO:0000256" key="25">
    <source>
        <dbReference type="ARBA" id="ARBA00022842"/>
    </source>
</evidence>
<proteinExistence type="predicted"/>
<evidence type="ECO:0000256" key="32">
    <source>
        <dbReference type="ARBA" id="ARBA00023118"/>
    </source>
</evidence>
<accession>A0AAJ7X2T9</accession>
<dbReference type="GO" id="GO:0002151">
    <property type="term" value="F:G-quadruplex RNA binding"/>
    <property type="evidence" value="ECO:0007669"/>
    <property type="project" value="TreeGrafter"/>
</dbReference>
<dbReference type="GO" id="GO:0016607">
    <property type="term" value="C:nuclear speck"/>
    <property type="evidence" value="ECO:0007669"/>
    <property type="project" value="UniProtKB-SubCell"/>
</dbReference>
<dbReference type="GO" id="GO:0045087">
    <property type="term" value="P:innate immune response"/>
    <property type="evidence" value="ECO:0007669"/>
    <property type="project" value="UniProtKB-KW"/>
</dbReference>
<evidence type="ECO:0000256" key="35">
    <source>
        <dbReference type="ARBA" id="ARBA00023159"/>
    </source>
</evidence>
<evidence type="ECO:0000259" key="44">
    <source>
        <dbReference type="PROSITE" id="PS51192"/>
    </source>
</evidence>
<organism evidence="46 47">
    <name type="scientific">Petromyzon marinus</name>
    <name type="common">Sea lamprey</name>
    <dbReference type="NCBI Taxonomy" id="7757"/>
    <lineage>
        <taxon>Eukaryota</taxon>
        <taxon>Metazoa</taxon>
        <taxon>Chordata</taxon>
        <taxon>Craniata</taxon>
        <taxon>Vertebrata</taxon>
        <taxon>Cyclostomata</taxon>
        <taxon>Hyperoartia</taxon>
        <taxon>Petromyzontiformes</taxon>
        <taxon>Petromyzontidae</taxon>
        <taxon>Petromyzon</taxon>
    </lineage>
</organism>
<feature type="compositionally biased region" description="Gly residues" evidence="43">
    <location>
        <begin position="29"/>
        <end position="46"/>
    </location>
</feature>
<keyword evidence="36" id="KW-0804">Transcription</keyword>
<evidence type="ECO:0000256" key="11">
    <source>
        <dbReference type="ARBA" id="ARBA00022448"/>
    </source>
</evidence>
<comment type="subcellular location">
    <subcellularLocation>
        <location evidence="7">Cell projection</location>
        <location evidence="7">Axon</location>
    </subcellularLocation>
    <subcellularLocation>
        <location evidence="4">Cell projection</location>
        <location evidence="4">Dendrite</location>
    </subcellularLocation>
    <subcellularLocation>
        <location evidence="9">Chromosome</location>
        <location evidence="9">Telomere</location>
    </subcellularLocation>
    <subcellularLocation>
        <location evidence="3">Cytoplasm</location>
        <location evidence="3">Stress granule</location>
    </subcellularLocation>
    <subcellularLocation>
        <location evidence="8">Cytoplasm</location>
        <location evidence="8">Cytosol</location>
    </subcellularLocation>
    <subcellularLocation>
        <location evidence="2">Mitochondrion</location>
    </subcellularLocation>
    <subcellularLocation>
        <location evidence="5">Nucleus speckle</location>
    </subcellularLocation>
    <subcellularLocation>
        <location evidence="6">Perikaryon</location>
    </subcellularLocation>
</comment>
<keyword evidence="31" id="KW-0805">Transcription regulation</keyword>
<dbReference type="PANTHER" id="PTHR18934:SF237">
    <property type="entry name" value="ATP-DEPENDENT DNA_RNA HELICASE DHX36"/>
    <property type="match status" value="1"/>
</dbReference>
<evidence type="ECO:0000256" key="24">
    <source>
        <dbReference type="ARBA" id="ARBA00022840"/>
    </source>
</evidence>
<dbReference type="InterPro" id="IPR011709">
    <property type="entry name" value="DEAD-box_helicase_OB_fold"/>
</dbReference>
<evidence type="ECO:0000256" key="4">
    <source>
        <dbReference type="ARBA" id="ARBA00004279"/>
    </source>
</evidence>
<keyword evidence="17" id="KW-0399">Innate immunity</keyword>
<keyword evidence="16" id="KW-0597">Phosphoprotein</keyword>
<feature type="region of interest" description="Disordered" evidence="43">
    <location>
        <begin position="1"/>
        <end position="59"/>
    </location>
</feature>
<keyword evidence="20" id="KW-0547">Nucleotide-binding</keyword>
<dbReference type="Pfam" id="PF00271">
    <property type="entry name" value="Helicase_C"/>
    <property type="match status" value="1"/>
</dbReference>
<dbReference type="SMART" id="SM00490">
    <property type="entry name" value="HELICc"/>
    <property type="match status" value="1"/>
</dbReference>
<dbReference type="GO" id="GO:0005829">
    <property type="term" value="C:cytosol"/>
    <property type="evidence" value="ECO:0007669"/>
    <property type="project" value="UniProtKB-SubCell"/>
</dbReference>
<feature type="compositionally biased region" description="Gly residues" evidence="43">
    <location>
        <begin position="993"/>
        <end position="1008"/>
    </location>
</feature>
<evidence type="ECO:0000256" key="27">
    <source>
        <dbReference type="ARBA" id="ARBA00022859"/>
    </source>
</evidence>
<keyword evidence="33" id="KW-0238">DNA-binding</keyword>
<evidence type="ECO:0000256" key="8">
    <source>
        <dbReference type="ARBA" id="ARBA00004514"/>
    </source>
</evidence>
<dbReference type="InterPro" id="IPR002464">
    <property type="entry name" value="DNA/RNA_helicase_DEAH_CS"/>
</dbReference>
<evidence type="ECO:0000313" key="49">
    <source>
        <dbReference type="RefSeq" id="XP_032817975.1"/>
    </source>
</evidence>
<dbReference type="GO" id="GO:0051607">
    <property type="term" value="P:defense response to virus"/>
    <property type="evidence" value="ECO:0007669"/>
    <property type="project" value="UniProtKB-KW"/>
</dbReference>
<dbReference type="RefSeq" id="XP_032817975.1">
    <property type="nucleotide sequence ID" value="XM_032962084.1"/>
</dbReference>
<keyword evidence="27" id="KW-0391">Immunity</keyword>
<keyword evidence="14" id="KW-0963">Cytoplasm</keyword>
<dbReference type="Pfam" id="PF00270">
    <property type="entry name" value="DEAD"/>
    <property type="match status" value="1"/>
</dbReference>
<dbReference type="Pfam" id="PF07717">
    <property type="entry name" value="OB_NTP_bind"/>
    <property type="match status" value="1"/>
</dbReference>
<dbReference type="GO" id="GO:0051880">
    <property type="term" value="F:G-quadruplex DNA binding"/>
    <property type="evidence" value="ECO:0007669"/>
    <property type="project" value="TreeGrafter"/>
</dbReference>
<dbReference type="GO" id="GO:0003724">
    <property type="term" value="F:RNA helicase activity"/>
    <property type="evidence" value="ECO:0007669"/>
    <property type="project" value="UniProtKB-EC"/>
</dbReference>
<keyword evidence="25" id="KW-0460">Magnesium</keyword>
<dbReference type="InterPro" id="IPR059023">
    <property type="entry name" value="RNA_hel_CTD"/>
</dbReference>
<dbReference type="AlphaFoldDB" id="A0AAJ7X2T9"/>
<evidence type="ECO:0000256" key="15">
    <source>
        <dbReference type="ARBA" id="ARBA00022491"/>
    </source>
</evidence>
<name>A0AAJ7X2T9_PETMA</name>
<dbReference type="GO" id="GO:0003678">
    <property type="term" value="F:DNA helicase activity"/>
    <property type="evidence" value="ECO:0007669"/>
    <property type="project" value="TreeGrafter"/>
</dbReference>
<evidence type="ECO:0000256" key="26">
    <source>
        <dbReference type="ARBA" id="ARBA00022845"/>
    </source>
</evidence>
<dbReference type="GO" id="GO:0030154">
    <property type="term" value="P:cell differentiation"/>
    <property type="evidence" value="ECO:0007669"/>
    <property type="project" value="UniProtKB-KW"/>
</dbReference>
<dbReference type="GO" id="GO:0030424">
    <property type="term" value="C:axon"/>
    <property type="evidence" value="ECO:0007669"/>
    <property type="project" value="UniProtKB-SubCell"/>
</dbReference>
<keyword evidence="13" id="KW-0217">Developmental protein</keyword>
<feature type="domain" description="Helicase C-terminal" evidence="45">
    <location>
        <begin position="480"/>
        <end position="650"/>
    </location>
</feature>
<keyword evidence="19" id="KW-0677">Repeat</keyword>
<dbReference type="Pfam" id="PF21010">
    <property type="entry name" value="HA2_C"/>
    <property type="match status" value="1"/>
</dbReference>
<evidence type="ECO:0000256" key="22">
    <source>
        <dbReference type="ARBA" id="ARBA00022801"/>
    </source>
</evidence>
<dbReference type="InterPro" id="IPR048333">
    <property type="entry name" value="HA2_WH"/>
</dbReference>
<keyword evidence="26" id="KW-0810">Translation regulation</keyword>
<keyword evidence="15" id="KW-0678">Repressor</keyword>
<dbReference type="GO" id="GO:0005524">
    <property type="term" value="F:ATP binding"/>
    <property type="evidence" value="ECO:0007669"/>
    <property type="project" value="UniProtKB-KW"/>
</dbReference>
<dbReference type="GO" id="GO:0043204">
    <property type="term" value="C:perikaryon"/>
    <property type="evidence" value="ECO:0007669"/>
    <property type="project" value="UniProtKB-SubCell"/>
</dbReference>
<keyword evidence="28" id="KW-0694">RNA-binding</keyword>
<keyword evidence="21" id="KW-0221">Differentiation</keyword>
<feature type="region of interest" description="Disordered" evidence="43">
    <location>
        <begin position="116"/>
        <end position="164"/>
    </location>
</feature>
<keyword evidence="35" id="KW-0010">Activator</keyword>
<dbReference type="RefSeq" id="XP_032817973.1">
    <property type="nucleotide sequence ID" value="XM_032962082.1"/>
</dbReference>
<keyword evidence="29" id="KW-0779">Telomere</keyword>
<evidence type="ECO:0000256" key="17">
    <source>
        <dbReference type="ARBA" id="ARBA00022588"/>
    </source>
</evidence>
<dbReference type="GO" id="GO:0010494">
    <property type="term" value="C:cytoplasmic stress granule"/>
    <property type="evidence" value="ECO:0007669"/>
    <property type="project" value="UniProtKB-SubCell"/>
</dbReference>
<keyword evidence="32" id="KW-0051">Antiviral defense</keyword>
<evidence type="ECO:0000256" key="38">
    <source>
        <dbReference type="ARBA" id="ARBA00023273"/>
    </source>
</evidence>
<dbReference type="GO" id="GO:0046872">
    <property type="term" value="F:metal ion binding"/>
    <property type="evidence" value="ECO:0007669"/>
    <property type="project" value="UniProtKB-KW"/>
</dbReference>
<evidence type="ECO:0000313" key="47">
    <source>
        <dbReference type="RefSeq" id="XP_032817973.1"/>
    </source>
</evidence>
<evidence type="ECO:0000256" key="31">
    <source>
        <dbReference type="ARBA" id="ARBA00023015"/>
    </source>
</evidence>
<reference evidence="47 48" key="1">
    <citation type="submission" date="2025-04" db="UniProtKB">
        <authorList>
            <consortium name="RefSeq"/>
        </authorList>
    </citation>
    <scope>IDENTIFICATION</scope>
    <source>
        <tissue evidence="47 48">Sperm</tissue>
    </source>
</reference>
<evidence type="ECO:0000256" key="33">
    <source>
        <dbReference type="ARBA" id="ARBA00023125"/>
    </source>
</evidence>
<sequence length="1014" mass="114172">MATRGGRFSRGRARDRCYDGSDFASMDEAGGGGGGGGGGGFGPPRGGRGRHPSHLKGRDIGLWYSRKSIGKGRARDRRDRAVVEMDGAREQHITQLLHAVKKEDREEACRDLDAAQAPGTSWRVQPMDGGASLKPLAKVETPDWWDQSDGEEEGDRGQVPPPNEIEEVDEMVGQPLERDHELDERLRQELHKNREGNREFLKMQEFREKLPAYKMKRDLLALINNHHVVVISGETGCGKTTQVPQFILDDQIERGKGSACRIVCTQPRRISAISVAERVAVERAESCGNGNSTGYQIRLQSRFPRKQGSVLYATTGIVLQWLQTDRLLRGTSHLVLDEVHERSLQSDFLLTIVRDVLPHRPDLSIIVMSATLNAQMFSRYFGGCPIIHIPGFTFPVQEYLLEDVLEMTRYCPLQRPQQRSRRNLFMHGRQRRQAEQEMQQEYEQRWPEYLDSLHGKYSMSTVQALEMIDDELIDADLIAALIRHIVLHAEDGAILVFLPGWADISKLHTTLTADQMFSAEHFIIIPLHSLMPTISQTKVFERPPPGVRKIVIATNIAETSITIDDVVHVIDCGKIKETHFDVDNNISTMKPEWVSLANAKQRRGRAGRVQAGFCYHLYNGLRANMLSDYQLPEMLRTPLEELCLQIKILKLGRIEDFIKRTMQPPTEQAVLLAITNLIGLNALSRAEELTALGFHLARLPVEPHIGKLILFGAMFSCLDPVLGIAACLGFKDPFVIPLGKEKLADAKRRELSQNCKSDHLTIVYALQRWEQGRRGHGRSVNDFCWEYFLSQNTLQMLHNMKDQFAEHLQAAGFVDNSNPRDPKANLHSGNEKLVKAVICAGLYPKVAKIRPSFSKKRRGVKVYTKPDGKVSIHPKSVNAEESDFRHQWLVYHLKLKTTNIFLYDCTEVSPYSLLFFGGEISMQRDQDQDTISVDEWIVFRSPFRIASLVKDLRKQLDSLLEQKITRPSPVEWQRESSESALLKAIIDLITTEEGGGGGGGGSGGGFGGPSHRAY</sequence>
<evidence type="ECO:0000256" key="13">
    <source>
        <dbReference type="ARBA" id="ARBA00022473"/>
    </source>
</evidence>
<evidence type="ECO:0000313" key="48">
    <source>
        <dbReference type="RefSeq" id="XP_032817974.1"/>
    </source>
</evidence>
<dbReference type="PROSITE" id="PS51192">
    <property type="entry name" value="HELICASE_ATP_BIND_1"/>
    <property type="match status" value="1"/>
</dbReference>
<evidence type="ECO:0000256" key="10">
    <source>
        <dbReference type="ARBA" id="ARBA00012552"/>
    </source>
</evidence>
<dbReference type="KEGG" id="pmrn:116946861"/>
<dbReference type="FunFam" id="3.40.50.300:FF:000670">
    <property type="entry name" value="Putative ATP-dependent RNA helicase DHX36"/>
    <property type="match status" value="1"/>
</dbReference>
<dbReference type="InterPro" id="IPR007502">
    <property type="entry name" value="Helicase-assoc_dom"/>
</dbReference>
<dbReference type="Pfam" id="PF26026">
    <property type="entry name" value="RNA_hel_CTD"/>
    <property type="match status" value="1"/>
</dbReference>
<keyword evidence="22" id="KW-0378">Hydrolase</keyword>
<evidence type="ECO:0000256" key="43">
    <source>
        <dbReference type="SAM" id="MobiDB-lite"/>
    </source>
</evidence>
<evidence type="ECO:0000313" key="46">
    <source>
        <dbReference type="Proteomes" id="UP001318040"/>
    </source>
</evidence>
<evidence type="ECO:0000256" key="2">
    <source>
        <dbReference type="ARBA" id="ARBA00004173"/>
    </source>
</evidence>
<evidence type="ECO:0000256" key="20">
    <source>
        <dbReference type="ARBA" id="ARBA00022741"/>
    </source>
</evidence>
<evidence type="ECO:0000259" key="45">
    <source>
        <dbReference type="PROSITE" id="PS51194"/>
    </source>
</evidence>
<evidence type="ECO:0000256" key="9">
    <source>
        <dbReference type="ARBA" id="ARBA00004574"/>
    </source>
</evidence>
<evidence type="ECO:0000256" key="3">
    <source>
        <dbReference type="ARBA" id="ARBA00004210"/>
    </source>
</evidence>
<keyword evidence="46" id="KW-1185">Reference proteome</keyword>
<dbReference type="GO" id="GO:0006417">
    <property type="term" value="P:regulation of translation"/>
    <property type="evidence" value="ECO:0007669"/>
    <property type="project" value="UniProtKB-KW"/>
</dbReference>
<evidence type="ECO:0000256" key="41">
    <source>
        <dbReference type="ARBA" id="ARBA00076143"/>
    </source>
</evidence>
<dbReference type="GO" id="GO:0030425">
    <property type="term" value="C:dendrite"/>
    <property type="evidence" value="ECO:0007669"/>
    <property type="project" value="UniProtKB-SubCell"/>
</dbReference>
<dbReference type="PROSITE" id="PS00690">
    <property type="entry name" value="DEAH_ATP_HELICASE"/>
    <property type="match status" value="1"/>
</dbReference>
<evidence type="ECO:0000256" key="12">
    <source>
        <dbReference type="ARBA" id="ARBA00022454"/>
    </source>
</evidence>
<keyword evidence="30" id="KW-0007">Acetylation</keyword>
<evidence type="ECO:0000256" key="37">
    <source>
        <dbReference type="ARBA" id="ARBA00023242"/>
    </source>
</evidence>
<evidence type="ECO:0000256" key="18">
    <source>
        <dbReference type="ARBA" id="ARBA00022723"/>
    </source>
</evidence>
<evidence type="ECO:0000256" key="29">
    <source>
        <dbReference type="ARBA" id="ARBA00022895"/>
    </source>
</evidence>
<comment type="catalytic activity">
    <reaction evidence="39">
        <text>ATP + H2O = ADP + phosphate + H(+)</text>
        <dbReference type="Rhea" id="RHEA:13065"/>
        <dbReference type="ChEBI" id="CHEBI:15377"/>
        <dbReference type="ChEBI" id="CHEBI:15378"/>
        <dbReference type="ChEBI" id="CHEBI:30616"/>
        <dbReference type="ChEBI" id="CHEBI:43474"/>
        <dbReference type="ChEBI" id="CHEBI:456216"/>
        <dbReference type="EC" id="3.6.4.13"/>
    </reaction>
</comment>
<evidence type="ECO:0000256" key="39">
    <source>
        <dbReference type="ARBA" id="ARBA00047984"/>
    </source>
</evidence>